<dbReference type="eggNOG" id="ENOG502SAIV">
    <property type="taxonomic scope" value="Eukaryota"/>
</dbReference>
<dbReference type="Proteomes" id="UP000030651">
    <property type="component" value="Unassembled WGS sequence"/>
</dbReference>
<dbReference type="PANTHER" id="PTHR31595">
    <property type="entry name" value="LONG-CHAIN-ALCOHOL O-FATTY-ACYLTRANSFERASE 3-RELATED"/>
    <property type="match status" value="1"/>
</dbReference>
<organism evidence="10 11">
    <name type="scientific">Pestalotiopsis fici (strain W106-1 / CGMCC3.15140)</name>
    <dbReference type="NCBI Taxonomy" id="1229662"/>
    <lineage>
        <taxon>Eukaryota</taxon>
        <taxon>Fungi</taxon>
        <taxon>Dikarya</taxon>
        <taxon>Ascomycota</taxon>
        <taxon>Pezizomycotina</taxon>
        <taxon>Sordariomycetes</taxon>
        <taxon>Xylariomycetidae</taxon>
        <taxon>Amphisphaeriales</taxon>
        <taxon>Sporocadaceae</taxon>
        <taxon>Pestalotiopsis</taxon>
    </lineage>
</organism>
<dbReference type="OrthoDB" id="2796277at2759"/>
<dbReference type="InterPro" id="IPR044851">
    <property type="entry name" value="Wax_synthase"/>
</dbReference>
<proteinExistence type="inferred from homology"/>
<feature type="region of interest" description="Disordered" evidence="7">
    <location>
        <begin position="129"/>
        <end position="174"/>
    </location>
</feature>
<dbReference type="OMA" id="WHQTFRF"/>
<comment type="subcellular location">
    <subcellularLocation>
        <location evidence="1">Membrane</location>
        <topology evidence="1">Multi-pass membrane protein</topology>
    </subcellularLocation>
</comment>
<feature type="compositionally biased region" description="Polar residues" evidence="7">
    <location>
        <begin position="157"/>
        <end position="169"/>
    </location>
</feature>
<dbReference type="RefSeq" id="XP_007828654.1">
    <property type="nucleotide sequence ID" value="XM_007830463.1"/>
</dbReference>
<evidence type="ECO:0000256" key="6">
    <source>
        <dbReference type="ARBA" id="ARBA00023136"/>
    </source>
</evidence>
<feature type="transmembrane region" description="Helical" evidence="8">
    <location>
        <begin position="36"/>
        <end position="55"/>
    </location>
</feature>
<evidence type="ECO:0000259" key="9">
    <source>
        <dbReference type="Pfam" id="PF13813"/>
    </source>
</evidence>
<feature type="transmembrane region" description="Helical" evidence="8">
    <location>
        <begin position="67"/>
        <end position="85"/>
    </location>
</feature>
<keyword evidence="11" id="KW-1185">Reference proteome</keyword>
<evidence type="ECO:0000256" key="2">
    <source>
        <dbReference type="ARBA" id="ARBA00007282"/>
    </source>
</evidence>
<feature type="compositionally biased region" description="Low complexity" evidence="7">
    <location>
        <begin position="146"/>
        <end position="156"/>
    </location>
</feature>
<dbReference type="GO" id="GO:0006629">
    <property type="term" value="P:lipid metabolic process"/>
    <property type="evidence" value="ECO:0007669"/>
    <property type="project" value="InterPro"/>
</dbReference>
<keyword evidence="4 8" id="KW-0812">Transmembrane</keyword>
<feature type="transmembrane region" description="Helical" evidence="8">
    <location>
        <begin position="424"/>
        <end position="443"/>
    </location>
</feature>
<dbReference type="AlphaFoldDB" id="W3XPY8"/>
<evidence type="ECO:0000256" key="7">
    <source>
        <dbReference type="SAM" id="MobiDB-lite"/>
    </source>
</evidence>
<dbReference type="HOGENOM" id="CLU_021051_1_1_1"/>
<evidence type="ECO:0000256" key="4">
    <source>
        <dbReference type="ARBA" id="ARBA00022692"/>
    </source>
</evidence>
<evidence type="ECO:0000256" key="3">
    <source>
        <dbReference type="ARBA" id="ARBA00022679"/>
    </source>
</evidence>
<feature type="compositionally biased region" description="Basic and acidic residues" evidence="7">
    <location>
        <begin position="129"/>
        <end position="142"/>
    </location>
</feature>
<evidence type="ECO:0000256" key="5">
    <source>
        <dbReference type="ARBA" id="ARBA00022989"/>
    </source>
</evidence>
<evidence type="ECO:0000313" key="10">
    <source>
        <dbReference type="EMBL" id="ETS88054.1"/>
    </source>
</evidence>
<dbReference type="GeneID" id="19266895"/>
<feature type="domain" description="Wax synthase" evidence="9">
    <location>
        <begin position="376"/>
        <end position="464"/>
    </location>
</feature>
<accession>W3XPY8</accession>
<sequence>MEEPTLLLDADLADQYRRIYRAQFREDVAAGRKIPFLFHLCLWGLFVFPVLYLSIPHRRRPWLYRARWLVLAACAAVNLWMVRNFSSANFAFAYGTGLIAAWGTIWNLTLLVWTRPQWDAKRVERYPNPEYNRDVSQKENESGRQATSSSAAVSTTNGHVTNGHASNGHASHGCAEIRQRKTQLAGNDANGSILESKTERSQFIYKWQEFPEGAPFLTRLDWAFDIATTMRLTGWNWAIHVLPPYRPPPWIDEENRIQAPLDSLPNRTGQGFERCRTRRQFFIERILGSLVPAYLLIDVCATVMTQDPYFILGPNELPLPPGLAEMNPFLLSLRRTSLSFIAVLVALRLAWDFGAVLLAFLCPPILGFRVDPWHLPSMTGSFTDVLDRGLAGFWGTWWHQTFRFGFAAPTNWLIRNGYIREKSTSAAVVGALVAFLQSGFIHAMGSYTTLPKTHWWEPPVFFFLSGVGTQLQSTVSKAFKPQIDKMPQWVRRAGNFLFVFVWLHLTCKWLVDDFGRCGLWLWEPVPFSIVRWLGLGLKGDYWWRWTSDDTFTWITGKHWWTTGFGV</sequence>
<keyword evidence="6 8" id="KW-0472">Membrane</keyword>
<dbReference type="InParanoid" id="W3XPY8"/>
<feature type="transmembrane region" description="Helical" evidence="8">
    <location>
        <begin position="91"/>
        <end position="113"/>
    </location>
</feature>
<dbReference type="InterPro" id="IPR032805">
    <property type="entry name" value="Wax_synthase_dom"/>
</dbReference>
<reference evidence="11" key="1">
    <citation type="journal article" date="2015" name="BMC Genomics">
        <title>Genomic and transcriptomic analysis of the endophytic fungus Pestalotiopsis fici reveals its lifestyle and high potential for synthesis of natural products.</title>
        <authorList>
            <person name="Wang X."/>
            <person name="Zhang X."/>
            <person name="Liu L."/>
            <person name="Xiang M."/>
            <person name="Wang W."/>
            <person name="Sun X."/>
            <person name="Che Y."/>
            <person name="Guo L."/>
            <person name="Liu G."/>
            <person name="Guo L."/>
            <person name="Wang C."/>
            <person name="Yin W.B."/>
            <person name="Stadler M."/>
            <person name="Zhang X."/>
            <person name="Liu X."/>
        </authorList>
    </citation>
    <scope>NUCLEOTIDE SEQUENCE [LARGE SCALE GENOMIC DNA]</scope>
    <source>
        <strain evidence="11">W106-1 / CGMCC3.15140</strain>
    </source>
</reference>
<dbReference type="Pfam" id="PF13813">
    <property type="entry name" value="MBOAT_2"/>
    <property type="match status" value="1"/>
</dbReference>
<evidence type="ECO:0000256" key="1">
    <source>
        <dbReference type="ARBA" id="ARBA00004141"/>
    </source>
</evidence>
<feature type="transmembrane region" description="Helical" evidence="8">
    <location>
        <begin position="286"/>
        <end position="304"/>
    </location>
</feature>
<dbReference type="GO" id="GO:0008374">
    <property type="term" value="F:O-acyltransferase activity"/>
    <property type="evidence" value="ECO:0007669"/>
    <property type="project" value="InterPro"/>
</dbReference>
<dbReference type="GO" id="GO:0016020">
    <property type="term" value="C:membrane"/>
    <property type="evidence" value="ECO:0007669"/>
    <property type="project" value="UniProtKB-SubCell"/>
</dbReference>
<name>W3XPY8_PESFW</name>
<protein>
    <recommendedName>
        <fullName evidence="9">Wax synthase domain-containing protein</fullName>
    </recommendedName>
</protein>
<dbReference type="KEGG" id="pfy:PFICI_01882"/>
<feature type="transmembrane region" description="Helical" evidence="8">
    <location>
        <begin position="338"/>
        <end position="361"/>
    </location>
</feature>
<evidence type="ECO:0000256" key="8">
    <source>
        <dbReference type="SAM" id="Phobius"/>
    </source>
</evidence>
<gene>
    <name evidence="10" type="ORF">PFICI_01882</name>
</gene>
<keyword evidence="3" id="KW-0808">Transferase</keyword>
<dbReference type="PANTHER" id="PTHR31595:SF67">
    <property type="entry name" value="WAX SYNTHASE DOMAIN-CONTAINING PROTEIN"/>
    <property type="match status" value="1"/>
</dbReference>
<evidence type="ECO:0000313" key="11">
    <source>
        <dbReference type="Proteomes" id="UP000030651"/>
    </source>
</evidence>
<comment type="similarity">
    <text evidence="2">Belongs to the wax synthase family.</text>
</comment>
<dbReference type="EMBL" id="KI912109">
    <property type="protein sequence ID" value="ETS88054.1"/>
    <property type="molecule type" value="Genomic_DNA"/>
</dbReference>
<keyword evidence="5 8" id="KW-1133">Transmembrane helix</keyword>